<protein>
    <submittedName>
        <fullName evidence="1">Halo transducer protein</fullName>
    </submittedName>
</protein>
<reference evidence="1 2" key="1">
    <citation type="submission" date="2018-06" db="EMBL/GenBank/DDBJ databases">
        <title>Natronomonas sp. F16-60 a new haloarchaeon isolated from a solar saltern of Isla Cristina, Huelva, Spain.</title>
        <authorList>
            <person name="Duran-Viseras A."/>
            <person name="Sanchez-Porro C."/>
            <person name="Ventosa A."/>
        </authorList>
    </citation>
    <scope>NUCLEOTIDE SEQUENCE [LARGE SCALE GENOMIC DNA]</scope>
    <source>
        <strain evidence="1 2">F16-60</strain>
    </source>
</reference>
<evidence type="ECO:0000313" key="1">
    <source>
        <dbReference type="EMBL" id="TSD10043.1"/>
    </source>
</evidence>
<dbReference type="RefSeq" id="WP_144262728.1">
    <property type="nucleotide sequence ID" value="NZ_QMDX01000009.1"/>
</dbReference>
<comment type="caution">
    <text evidence="1">The sequence shown here is derived from an EMBL/GenBank/DDBJ whole genome shotgun (WGS) entry which is preliminary data.</text>
</comment>
<sequence length="310" mass="33852">MSESESTGRPVEDVVAAVVDGRDRDPETVREALDPVTDDGVVTREAIEAAVSDTSKIAATAETRAELASIAYDDAVDAATPVDDLAIVMSRLDEYADRLDTVEARAAALTDDLRAPVERLGDLGAVYELATGLRETAATAQAVARTADELSVDLEAFEAWLDSPERRSDEFAEDVDLVDESLAELSDAAAALPAESEAPAVDWADATMRARVLDLLVADLRTELTDLQTWAGREDEPFRTGLDGRVADLEGRVEDLHDVLAEYAEPAWRDRFGDDLAAFDRDLDGFEPPVDWERVRETLAARRERAFETR</sequence>
<dbReference type="OrthoDB" id="271582at2157"/>
<dbReference type="InParanoid" id="A0A554MY47"/>
<dbReference type="EMBL" id="QMDX01000009">
    <property type="protein sequence ID" value="TSD10043.1"/>
    <property type="molecule type" value="Genomic_DNA"/>
</dbReference>
<evidence type="ECO:0000313" key="2">
    <source>
        <dbReference type="Proteomes" id="UP000319894"/>
    </source>
</evidence>
<organism evidence="1 2">
    <name type="scientific">Haloglomus irregulare</name>
    <dbReference type="NCBI Taxonomy" id="2234134"/>
    <lineage>
        <taxon>Archaea</taxon>
        <taxon>Methanobacteriati</taxon>
        <taxon>Methanobacteriota</taxon>
        <taxon>Stenosarchaea group</taxon>
        <taxon>Halobacteria</taxon>
        <taxon>Halobacteriales</taxon>
        <taxon>Natronomonadaceae</taxon>
        <taxon>Haloglomus</taxon>
    </lineage>
</organism>
<accession>A0A554MY47</accession>
<name>A0A554MY47_9EURY</name>
<keyword evidence="2" id="KW-1185">Reference proteome</keyword>
<dbReference type="Proteomes" id="UP000319894">
    <property type="component" value="Unassembled WGS sequence"/>
</dbReference>
<gene>
    <name evidence="1" type="ORF">DP107_13735</name>
</gene>
<proteinExistence type="predicted"/>
<dbReference type="AlphaFoldDB" id="A0A554MY47"/>